<reference evidence="4" key="1">
    <citation type="submission" date="2023-09" db="EMBL/GenBank/DDBJ databases">
        <title>Demequina sp. a novel bacteria isolated from Capsicum annuum.</title>
        <authorList>
            <person name="Humaira Z."/>
            <person name="Lee J."/>
            <person name="Cho D."/>
        </authorList>
    </citation>
    <scope>NUCLEOTIDE SEQUENCE</scope>
    <source>
        <strain evidence="4">PMTSA13</strain>
    </source>
</reference>
<name>A0AA96FBU3_9MICO</name>
<protein>
    <submittedName>
        <fullName evidence="4">TetR/AcrR family transcriptional regulator</fullName>
    </submittedName>
</protein>
<keyword evidence="1 2" id="KW-0238">DNA-binding</keyword>
<evidence type="ECO:0000256" key="1">
    <source>
        <dbReference type="ARBA" id="ARBA00023125"/>
    </source>
</evidence>
<dbReference type="InterPro" id="IPR001647">
    <property type="entry name" value="HTH_TetR"/>
</dbReference>
<dbReference type="KEGG" id="dcp:RN607_09760"/>
<evidence type="ECO:0000256" key="2">
    <source>
        <dbReference type="PROSITE-ProRule" id="PRU00335"/>
    </source>
</evidence>
<dbReference type="EMBL" id="CP134880">
    <property type="protein sequence ID" value="WNM26485.1"/>
    <property type="molecule type" value="Genomic_DNA"/>
</dbReference>
<accession>A0AA96FBU3</accession>
<dbReference type="PROSITE" id="PS50977">
    <property type="entry name" value="HTH_TETR_2"/>
    <property type="match status" value="1"/>
</dbReference>
<organism evidence="4">
    <name type="scientific">Demequina capsici</name>
    <dbReference type="NCBI Taxonomy" id="3075620"/>
    <lineage>
        <taxon>Bacteria</taxon>
        <taxon>Bacillati</taxon>
        <taxon>Actinomycetota</taxon>
        <taxon>Actinomycetes</taxon>
        <taxon>Micrococcales</taxon>
        <taxon>Demequinaceae</taxon>
        <taxon>Demequina</taxon>
    </lineage>
</organism>
<dbReference type="AlphaFoldDB" id="A0AA96FBU3"/>
<dbReference type="PANTHER" id="PTHR30055:SF146">
    <property type="entry name" value="HTH-TYPE TRANSCRIPTIONAL DUAL REGULATOR CECR"/>
    <property type="match status" value="1"/>
</dbReference>
<dbReference type="SUPFAM" id="SSF46689">
    <property type="entry name" value="Homeodomain-like"/>
    <property type="match status" value="1"/>
</dbReference>
<evidence type="ECO:0000313" key="4">
    <source>
        <dbReference type="EMBL" id="WNM26485.1"/>
    </source>
</evidence>
<gene>
    <name evidence="4" type="ORF">RN607_09760</name>
</gene>
<sequence>MNDAPERRSSSDDTREHILAAAALVFGERGFAGGTTDAIAKTAGVSQAYVVRLFGSKQELFLAVIERAYARITDTFRDGIAHFDGTEDIVSRTDALGEAYVTLIKDRGILLSLMHAFTLGHDAHVGPVVRQRFLEIYRVVRDEAGVDADTATRFMASGMFINTLMALRMADVVDAEPDARELLTCVWGDSTEAVVALTANAPTAPESVRR</sequence>
<proteinExistence type="predicted"/>
<dbReference type="GO" id="GO:0000976">
    <property type="term" value="F:transcription cis-regulatory region binding"/>
    <property type="evidence" value="ECO:0007669"/>
    <property type="project" value="TreeGrafter"/>
</dbReference>
<dbReference type="Gene3D" id="1.10.357.10">
    <property type="entry name" value="Tetracycline Repressor, domain 2"/>
    <property type="match status" value="1"/>
</dbReference>
<dbReference type="Pfam" id="PF00440">
    <property type="entry name" value="TetR_N"/>
    <property type="match status" value="1"/>
</dbReference>
<dbReference type="RefSeq" id="WP_313542311.1">
    <property type="nucleotide sequence ID" value="NZ_CP134880.1"/>
</dbReference>
<feature type="domain" description="HTH tetR-type" evidence="3">
    <location>
        <begin position="12"/>
        <end position="72"/>
    </location>
</feature>
<dbReference type="GO" id="GO:0003700">
    <property type="term" value="F:DNA-binding transcription factor activity"/>
    <property type="evidence" value="ECO:0007669"/>
    <property type="project" value="TreeGrafter"/>
</dbReference>
<dbReference type="Proteomes" id="UP001303408">
    <property type="component" value="Chromosome"/>
</dbReference>
<dbReference type="InterPro" id="IPR050109">
    <property type="entry name" value="HTH-type_TetR-like_transc_reg"/>
</dbReference>
<dbReference type="InterPro" id="IPR009057">
    <property type="entry name" value="Homeodomain-like_sf"/>
</dbReference>
<dbReference type="PRINTS" id="PR00455">
    <property type="entry name" value="HTHTETR"/>
</dbReference>
<dbReference type="PANTHER" id="PTHR30055">
    <property type="entry name" value="HTH-TYPE TRANSCRIPTIONAL REGULATOR RUTR"/>
    <property type="match status" value="1"/>
</dbReference>
<feature type="DNA-binding region" description="H-T-H motif" evidence="2">
    <location>
        <begin position="35"/>
        <end position="54"/>
    </location>
</feature>
<evidence type="ECO:0000259" key="3">
    <source>
        <dbReference type="PROSITE" id="PS50977"/>
    </source>
</evidence>